<dbReference type="PROSITE" id="PS00463">
    <property type="entry name" value="ZN2_CY6_FUNGAL_1"/>
    <property type="match status" value="1"/>
</dbReference>
<reference evidence="10 11" key="1">
    <citation type="submission" date="2016-05" db="EMBL/GenBank/DDBJ databases">
        <title>Comparative genomics of biotechnologically important yeasts.</title>
        <authorList>
            <consortium name="DOE Joint Genome Institute"/>
            <person name="Riley R."/>
            <person name="Haridas S."/>
            <person name="Wolfe K.H."/>
            <person name="Lopes M.R."/>
            <person name="Hittinger C.T."/>
            <person name="Goker M."/>
            <person name="Salamov A."/>
            <person name="Wisecaver J."/>
            <person name="Long T.M."/>
            <person name="Aerts A.L."/>
            <person name="Barry K."/>
            <person name="Choi C."/>
            <person name="Clum A."/>
            <person name="Coughlan A.Y."/>
            <person name="Deshpande S."/>
            <person name="Douglass A.P."/>
            <person name="Hanson S.J."/>
            <person name="Klenk H.-P."/>
            <person name="LaButti K."/>
            <person name="Lapidus A."/>
            <person name="Lindquist E."/>
            <person name="Lipzen A."/>
            <person name="Meier-kolthoff J.P."/>
            <person name="Ohm R.A."/>
            <person name="Otillar R.P."/>
            <person name="Pangilinan J."/>
            <person name="Peng Y."/>
            <person name="Rokas A."/>
            <person name="Rosa C.A."/>
            <person name="Scheuner C."/>
            <person name="Sibirny A.A."/>
            <person name="Slot J.C."/>
            <person name="Stielow J.B."/>
            <person name="Sun H."/>
            <person name="Kurtzman C.P."/>
            <person name="Blackwell M."/>
            <person name="Grigoriev I.V."/>
            <person name="Jeffries T.W."/>
        </authorList>
    </citation>
    <scope>NUCLEOTIDE SEQUENCE [LARGE SCALE GENOMIC DNA]</scope>
    <source>
        <strain evidence="10 11">NRRL YB-4993</strain>
    </source>
</reference>
<evidence type="ECO:0000259" key="9">
    <source>
        <dbReference type="PROSITE" id="PS50048"/>
    </source>
</evidence>
<evidence type="ECO:0000256" key="8">
    <source>
        <dbReference type="SAM" id="MobiDB-lite"/>
    </source>
</evidence>
<dbReference type="OrthoDB" id="2428527at2759"/>
<protein>
    <recommendedName>
        <fullName evidence="9">Zn(2)-C6 fungal-type domain-containing protein</fullName>
    </recommendedName>
</protein>
<comment type="subcellular location">
    <subcellularLocation>
        <location evidence="1">Nucleus</location>
    </subcellularLocation>
</comment>
<accession>A0A1A0H6Y3</accession>
<dbReference type="InterPro" id="IPR007219">
    <property type="entry name" value="XnlR_reg_dom"/>
</dbReference>
<evidence type="ECO:0000313" key="11">
    <source>
        <dbReference type="Proteomes" id="UP000092555"/>
    </source>
</evidence>
<evidence type="ECO:0000313" key="10">
    <source>
        <dbReference type="EMBL" id="OBA19791.1"/>
    </source>
</evidence>
<dbReference type="Gene3D" id="4.10.240.10">
    <property type="entry name" value="Zn(2)-C6 fungal-type DNA-binding domain"/>
    <property type="match status" value="1"/>
</dbReference>
<comment type="caution">
    <text evidence="10">The sequence shown here is derived from an EMBL/GenBank/DDBJ whole genome shotgun (WGS) entry which is preliminary data.</text>
</comment>
<dbReference type="CDD" id="cd00067">
    <property type="entry name" value="GAL4"/>
    <property type="match status" value="1"/>
</dbReference>
<dbReference type="GeneID" id="30030806"/>
<dbReference type="Pfam" id="PF00172">
    <property type="entry name" value="Zn_clus"/>
    <property type="match status" value="1"/>
</dbReference>
<dbReference type="GO" id="GO:0003677">
    <property type="term" value="F:DNA binding"/>
    <property type="evidence" value="ECO:0007669"/>
    <property type="project" value="UniProtKB-KW"/>
</dbReference>
<evidence type="ECO:0000256" key="3">
    <source>
        <dbReference type="ARBA" id="ARBA00022833"/>
    </source>
</evidence>
<dbReference type="PANTHER" id="PTHR31313:SF81">
    <property type="entry name" value="TY1 ENHANCER ACTIVATOR"/>
    <property type="match status" value="1"/>
</dbReference>
<dbReference type="Pfam" id="PF04082">
    <property type="entry name" value="Fungal_trans"/>
    <property type="match status" value="1"/>
</dbReference>
<keyword evidence="4" id="KW-0805">Transcription regulation</keyword>
<keyword evidence="5" id="KW-0238">DNA-binding</keyword>
<name>A0A1A0H6Y3_9ASCO</name>
<dbReference type="PANTHER" id="PTHR31313">
    <property type="entry name" value="TY1 ENHANCER ACTIVATOR"/>
    <property type="match status" value="1"/>
</dbReference>
<evidence type="ECO:0000256" key="4">
    <source>
        <dbReference type="ARBA" id="ARBA00023015"/>
    </source>
</evidence>
<dbReference type="GO" id="GO:0008270">
    <property type="term" value="F:zinc ion binding"/>
    <property type="evidence" value="ECO:0007669"/>
    <property type="project" value="InterPro"/>
</dbReference>
<evidence type="ECO:0000256" key="7">
    <source>
        <dbReference type="ARBA" id="ARBA00023242"/>
    </source>
</evidence>
<dbReference type="RefSeq" id="XP_018710316.1">
    <property type="nucleotide sequence ID" value="XM_018857830.1"/>
</dbReference>
<dbReference type="InterPro" id="IPR036864">
    <property type="entry name" value="Zn2-C6_fun-type_DNA-bd_sf"/>
</dbReference>
<keyword evidence="6" id="KW-0804">Transcription</keyword>
<proteinExistence type="predicted"/>
<evidence type="ECO:0000256" key="6">
    <source>
        <dbReference type="ARBA" id="ARBA00023163"/>
    </source>
</evidence>
<dbReference type="AlphaFoldDB" id="A0A1A0H6Y3"/>
<dbReference type="GO" id="GO:0000981">
    <property type="term" value="F:DNA-binding transcription factor activity, RNA polymerase II-specific"/>
    <property type="evidence" value="ECO:0007669"/>
    <property type="project" value="InterPro"/>
</dbReference>
<sequence length="757" mass="86735">MQPSEKKTLSCSNCRKRKRKCDGGHPCSSCSKKSITCDYNTTDRRSQRYSVGYIKSLETNNDVLENTLAELVTLRNSPEELAAKLESISVSFPKRVERPEFLSSDIIMDEDFEPSENEEAEKPFITEKDQYFGAGSVYHCRSVPTQKQEPLLTRKFDSQGRVNNVVTLERNFDYVAGLVRGYFNNQYHGTQHALFDKKRILFELENRNFSGPFLNTQLVYAICANCELLTYQEADAYCDFVLQDLFLETVALSIAVSQCYTLLAMHCASKGQISKAWLFAGIAIRVGLDVGFDMCHGENACSTANRCFMGTLVIDQYLAMSLGRRPSLQQNSVPVLRLEGETDVDYLNAKYSVELIEMTKHMIRLTYQPVIFDKDPKVNYLLKFNRLKVFNMKLLKWRQNLDPACSWLYTSLKSSKNLAKENHTLKFLYYYLLIFLNKPFLHVPKQHSTVFLIEEMAKEVYLIVHLKLVRINEETGLKIQPRESPTEPLISSNKFCSASMDICVVMLLANVLMTLMTSQQAHYIHLEKQFKAFAHYINYINLRKYDAAEKPMAMLLKKFEAFKAKMRDEMVLSDDKSSDHEQFNVEDEQNSELASKSSPPTSDYSNSTSQVTDSELAGKPNPTLMANSAWEAPAEIMMRQTMPLSIPLGPPKQDSEHFAFDPWWQELNYETSPPQSGHLVNGQNMAMPQNTQFLHGNVQPQMPFFRYSAPDGFPSYDYLPKSKDPVDQMLNLLFSNTGVEFTTDRDRLDWDSLFKGQ</sequence>
<feature type="compositionally biased region" description="Basic and acidic residues" evidence="8">
    <location>
        <begin position="573"/>
        <end position="583"/>
    </location>
</feature>
<evidence type="ECO:0000256" key="5">
    <source>
        <dbReference type="ARBA" id="ARBA00023125"/>
    </source>
</evidence>
<evidence type="ECO:0000256" key="2">
    <source>
        <dbReference type="ARBA" id="ARBA00022723"/>
    </source>
</evidence>
<keyword evidence="11" id="KW-1185">Reference proteome</keyword>
<keyword evidence="7" id="KW-0539">Nucleus</keyword>
<evidence type="ECO:0000256" key="1">
    <source>
        <dbReference type="ARBA" id="ARBA00004123"/>
    </source>
</evidence>
<feature type="region of interest" description="Disordered" evidence="8">
    <location>
        <begin position="573"/>
        <end position="625"/>
    </location>
</feature>
<dbReference type="InterPro" id="IPR001138">
    <property type="entry name" value="Zn2Cys6_DnaBD"/>
</dbReference>
<keyword evidence="2" id="KW-0479">Metal-binding</keyword>
<dbReference type="GO" id="GO:0006351">
    <property type="term" value="P:DNA-templated transcription"/>
    <property type="evidence" value="ECO:0007669"/>
    <property type="project" value="InterPro"/>
</dbReference>
<organism evidence="10 11">
    <name type="scientific">Metschnikowia bicuspidata var. bicuspidata NRRL YB-4993</name>
    <dbReference type="NCBI Taxonomy" id="869754"/>
    <lineage>
        <taxon>Eukaryota</taxon>
        <taxon>Fungi</taxon>
        <taxon>Dikarya</taxon>
        <taxon>Ascomycota</taxon>
        <taxon>Saccharomycotina</taxon>
        <taxon>Pichiomycetes</taxon>
        <taxon>Metschnikowiaceae</taxon>
        <taxon>Metschnikowia</taxon>
    </lineage>
</organism>
<dbReference type="SMART" id="SM00906">
    <property type="entry name" value="Fungal_trans"/>
    <property type="match status" value="1"/>
</dbReference>
<feature type="compositionally biased region" description="Polar residues" evidence="8">
    <location>
        <begin position="591"/>
        <end position="613"/>
    </location>
</feature>
<dbReference type="SUPFAM" id="SSF57701">
    <property type="entry name" value="Zn2/Cys6 DNA-binding domain"/>
    <property type="match status" value="1"/>
</dbReference>
<dbReference type="STRING" id="869754.A0A1A0H6Y3"/>
<dbReference type="PROSITE" id="PS50048">
    <property type="entry name" value="ZN2_CY6_FUNGAL_2"/>
    <property type="match status" value="1"/>
</dbReference>
<dbReference type="EMBL" id="LXTC01000005">
    <property type="protein sequence ID" value="OBA19791.1"/>
    <property type="molecule type" value="Genomic_DNA"/>
</dbReference>
<dbReference type="Proteomes" id="UP000092555">
    <property type="component" value="Unassembled WGS sequence"/>
</dbReference>
<dbReference type="CDD" id="cd12148">
    <property type="entry name" value="fungal_TF_MHR"/>
    <property type="match status" value="1"/>
</dbReference>
<gene>
    <name evidence="10" type="ORF">METBIDRAFT_44708</name>
</gene>
<feature type="domain" description="Zn(2)-C6 fungal-type" evidence="9">
    <location>
        <begin position="10"/>
        <end position="39"/>
    </location>
</feature>
<dbReference type="GO" id="GO:0005634">
    <property type="term" value="C:nucleus"/>
    <property type="evidence" value="ECO:0007669"/>
    <property type="project" value="UniProtKB-SubCell"/>
</dbReference>
<dbReference type="InterPro" id="IPR051615">
    <property type="entry name" value="Transcr_Regulatory_Elem"/>
</dbReference>
<keyword evidence="3" id="KW-0862">Zinc</keyword>
<dbReference type="SMART" id="SM00066">
    <property type="entry name" value="GAL4"/>
    <property type="match status" value="1"/>
</dbReference>